<dbReference type="AlphaFoldDB" id="A0A1S8M7S8"/>
<proteinExistence type="predicted"/>
<dbReference type="KEGG" id="crw:CROST_035170"/>
<keyword evidence="2" id="KW-1185">Reference proteome</keyword>
<dbReference type="RefSeq" id="WP_250931454.1">
    <property type="nucleotide sequence ID" value="NZ_CP096986.1"/>
</dbReference>
<sequence length="102" mass="11311">MKILYIILGGAIVTILPRVIPVMFMSKLEMNKNVSEFLKYIPISILTALVMAAVFVNNNKIYIDSHIIFSAIVAFIVAIKKDNLLLTVISGVAAMAILRILY</sequence>
<name>A0A1S8M7S8_9CLOT</name>
<gene>
    <name evidence="1" type="ORF">CROST_035170</name>
</gene>
<accession>A0A1S8M7S8</accession>
<dbReference type="EMBL" id="CP096983">
    <property type="protein sequence ID" value="URZ12772.1"/>
    <property type="molecule type" value="Genomic_DNA"/>
</dbReference>
<dbReference type="Proteomes" id="UP000190951">
    <property type="component" value="Chromosome"/>
</dbReference>
<dbReference type="Pfam" id="PF05437">
    <property type="entry name" value="AzlD"/>
    <property type="match status" value="1"/>
</dbReference>
<organism evidence="1 2">
    <name type="scientific">Clostridium felsineum</name>
    <dbReference type="NCBI Taxonomy" id="36839"/>
    <lineage>
        <taxon>Bacteria</taxon>
        <taxon>Bacillati</taxon>
        <taxon>Bacillota</taxon>
        <taxon>Clostridia</taxon>
        <taxon>Eubacteriales</taxon>
        <taxon>Clostridiaceae</taxon>
        <taxon>Clostridium</taxon>
    </lineage>
</organism>
<evidence type="ECO:0000313" key="2">
    <source>
        <dbReference type="Proteomes" id="UP000190951"/>
    </source>
</evidence>
<evidence type="ECO:0000313" key="1">
    <source>
        <dbReference type="EMBL" id="URZ12772.1"/>
    </source>
</evidence>
<protein>
    <submittedName>
        <fullName evidence="1">Uncharacterized protein</fullName>
    </submittedName>
</protein>
<dbReference type="STRING" id="84029.CROST_39530"/>
<reference evidence="1 2" key="1">
    <citation type="submission" date="2022-04" db="EMBL/GenBank/DDBJ databases">
        <title>Genome sequence of C. roseum typestrain.</title>
        <authorList>
            <person name="Poehlein A."/>
            <person name="Schoch T."/>
            <person name="Duerre P."/>
            <person name="Daniel R."/>
        </authorList>
    </citation>
    <scope>NUCLEOTIDE SEQUENCE [LARGE SCALE GENOMIC DNA]</scope>
    <source>
        <strain evidence="1 2">DSM 7320</strain>
    </source>
</reference>
<dbReference type="InterPro" id="IPR008407">
    <property type="entry name" value="Brnchd-chn_aa_trnsp_AzlD"/>
</dbReference>